<dbReference type="InterPro" id="IPR006015">
    <property type="entry name" value="Universal_stress_UspA"/>
</dbReference>
<gene>
    <name evidence="3" type="ORF">C5L14_26540</name>
</gene>
<dbReference type="PRINTS" id="PR01438">
    <property type="entry name" value="UNVRSLSTRESS"/>
</dbReference>
<organism evidence="3 4">
    <name type="scientific">Labrys okinawensis</name>
    <dbReference type="NCBI Taxonomy" id="346911"/>
    <lineage>
        <taxon>Bacteria</taxon>
        <taxon>Pseudomonadati</taxon>
        <taxon>Pseudomonadota</taxon>
        <taxon>Alphaproteobacteria</taxon>
        <taxon>Hyphomicrobiales</taxon>
        <taxon>Xanthobacteraceae</taxon>
        <taxon>Labrys</taxon>
    </lineage>
</organism>
<protein>
    <submittedName>
        <fullName evidence="3">Universal stress protein</fullName>
    </submittedName>
</protein>
<comment type="similarity">
    <text evidence="1">Belongs to the universal stress protein A family.</text>
</comment>
<accession>A0A2S9Q550</accession>
<dbReference type="Proteomes" id="UP000237682">
    <property type="component" value="Unassembled WGS sequence"/>
</dbReference>
<dbReference type="InterPro" id="IPR006016">
    <property type="entry name" value="UspA"/>
</dbReference>
<evidence type="ECO:0000313" key="4">
    <source>
        <dbReference type="Proteomes" id="UP000237682"/>
    </source>
</evidence>
<sequence length="293" mass="30573">MKYLVGLSADQGGREALALGAVLSRSCGASLVVCTVTPDTWGPPSPARVDGEYGNFLHQHATKAQEKAKASLPPDVQAEFVIVSAASAREGLLQVASDIGADCLVLGSTRAAPLGRFGEGHVTTDVLRSAHLPVAVAPRGYSADARTQVRRLSCAFAGSASSPGLARRSADLAQLLGVPLRLVTLVVRDKQMYPTGAGYDAENIVSNTLREQASAAQAAVLDHWDGPVEISGEIGDGKNWKAAFDSLLWANAELLVVGSSSLGPLMRVFLGSNSSKIAHNSPVPCLILPRVDE</sequence>
<dbReference type="Pfam" id="PF00582">
    <property type="entry name" value="Usp"/>
    <property type="match status" value="2"/>
</dbReference>
<dbReference type="PANTHER" id="PTHR46268">
    <property type="entry name" value="STRESS RESPONSE PROTEIN NHAX"/>
    <property type="match status" value="1"/>
</dbReference>
<dbReference type="AlphaFoldDB" id="A0A2S9Q550"/>
<dbReference type="Gene3D" id="3.40.50.12370">
    <property type="match status" value="1"/>
</dbReference>
<name>A0A2S9Q550_9HYPH</name>
<comment type="caution">
    <text evidence="3">The sequence shown here is derived from an EMBL/GenBank/DDBJ whole genome shotgun (WGS) entry which is preliminary data.</text>
</comment>
<feature type="domain" description="UspA" evidence="2">
    <location>
        <begin position="150"/>
        <end position="289"/>
    </location>
</feature>
<dbReference type="OrthoDB" id="5564966at2"/>
<evidence type="ECO:0000259" key="2">
    <source>
        <dbReference type="Pfam" id="PF00582"/>
    </source>
</evidence>
<proteinExistence type="inferred from homology"/>
<dbReference type="CDD" id="cd00293">
    <property type="entry name" value="USP-like"/>
    <property type="match status" value="2"/>
</dbReference>
<reference evidence="3 4" key="1">
    <citation type="submission" date="2018-02" db="EMBL/GenBank/DDBJ databases">
        <title>Whole genome sequencing of endophytic bacterium.</title>
        <authorList>
            <person name="Eedara R."/>
            <person name="Podile A.R."/>
        </authorList>
    </citation>
    <scope>NUCLEOTIDE SEQUENCE [LARGE SCALE GENOMIC DNA]</scope>
    <source>
        <strain evidence="3 4">RP1T</strain>
    </source>
</reference>
<dbReference type="SUPFAM" id="SSF52402">
    <property type="entry name" value="Adenine nucleotide alpha hydrolases-like"/>
    <property type="match status" value="2"/>
</dbReference>
<evidence type="ECO:0000313" key="3">
    <source>
        <dbReference type="EMBL" id="PRH84414.1"/>
    </source>
</evidence>
<evidence type="ECO:0000256" key="1">
    <source>
        <dbReference type="ARBA" id="ARBA00008791"/>
    </source>
</evidence>
<feature type="domain" description="UspA" evidence="2">
    <location>
        <begin position="4"/>
        <end position="137"/>
    </location>
</feature>
<dbReference type="PANTHER" id="PTHR46268:SF6">
    <property type="entry name" value="UNIVERSAL STRESS PROTEIN UP12"/>
    <property type="match status" value="1"/>
</dbReference>
<dbReference type="EMBL" id="PUEJ01000013">
    <property type="protein sequence ID" value="PRH84414.1"/>
    <property type="molecule type" value="Genomic_DNA"/>
</dbReference>
<dbReference type="RefSeq" id="WP_105865073.1">
    <property type="nucleotide sequence ID" value="NZ_PUEJ01000013.1"/>
</dbReference>
<keyword evidence="4" id="KW-1185">Reference proteome</keyword>